<gene>
    <name evidence="2" type="ORF">SAMN05216258_102249</name>
</gene>
<name>A0A1I3CWE0_9RHOB</name>
<keyword evidence="3" id="KW-1185">Reference proteome</keyword>
<reference evidence="2 3" key="1">
    <citation type="submission" date="2016-10" db="EMBL/GenBank/DDBJ databases">
        <authorList>
            <person name="de Groot N.N."/>
        </authorList>
    </citation>
    <scope>NUCLEOTIDE SEQUENCE [LARGE SCALE GENOMIC DNA]</scope>
    <source>
        <strain evidence="2 3">CGMCC 1.11030</strain>
    </source>
</reference>
<feature type="region of interest" description="Disordered" evidence="1">
    <location>
        <begin position="1"/>
        <end position="39"/>
    </location>
</feature>
<dbReference type="STRING" id="1114924.SAMN05216258_102249"/>
<dbReference type="Pfam" id="PF20340">
    <property type="entry name" value="DUF6635"/>
    <property type="match status" value="2"/>
</dbReference>
<dbReference type="RefSeq" id="WP_245779048.1">
    <property type="nucleotide sequence ID" value="NZ_FOQH01000002.1"/>
</dbReference>
<dbReference type="EMBL" id="FOQH01000002">
    <property type="protein sequence ID" value="SFH78757.1"/>
    <property type="molecule type" value="Genomic_DNA"/>
</dbReference>
<dbReference type="InterPro" id="IPR046575">
    <property type="entry name" value="DUF6635"/>
</dbReference>
<evidence type="ECO:0000313" key="2">
    <source>
        <dbReference type="EMBL" id="SFH78757.1"/>
    </source>
</evidence>
<evidence type="ECO:0000313" key="3">
    <source>
        <dbReference type="Proteomes" id="UP000199377"/>
    </source>
</evidence>
<protein>
    <submittedName>
        <fullName evidence="2">Uncharacterized protein</fullName>
    </submittedName>
</protein>
<dbReference type="Proteomes" id="UP000199377">
    <property type="component" value="Unassembled WGS sequence"/>
</dbReference>
<proteinExistence type="predicted"/>
<sequence length="353" mass="36988">MAPQDDPSHPPVPAAEAEARAPDPAAQAEARAPDPAAEAEARRLVAEAARAYFEERRARIEGFVDRTYRFRGSLALHRHAIGWDLARAPANLALAPAAALTRLGASAARRAGARGAGDWLARRRLILRTQVAREVERRVVVELLELPWRDPDAPGARVEGRDALAEAILTSPRLEALARLRDPDASPRFRASETLSEYAGVRSAAAEIATGIATLGAGAAAFQQLTPGAISLGPALAAALAQQAAVSAFPLGATAGSVWYGFFPAAASPALVAGATAGMAAVGAVAAAFAGVVADPVQARFGIHQRRLRRLIDALEQEFLEGEGPGFAAREHYAARIMDVVDMGLGVARHLRA</sequence>
<evidence type="ECO:0000256" key="1">
    <source>
        <dbReference type="SAM" id="MobiDB-lite"/>
    </source>
</evidence>
<accession>A0A1I3CWE0</accession>
<organism evidence="2 3">
    <name type="scientific">Albimonas pacifica</name>
    <dbReference type="NCBI Taxonomy" id="1114924"/>
    <lineage>
        <taxon>Bacteria</taxon>
        <taxon>Pseudomonadati</taxon>
        <taxon>Pseudomonadota</taxon>
        <taxon>Alphaproteobacteria</taxon>
        <taxon>Rhodobacterales</taxon>
        <taxon>Paracoccaceae</taxon>
        <taxon>Albimonas</taxon>
    </lineage>
</organism>
<dbReference type="AlphaFoldDB" id="A0A1I3CWE0"/>
<feature type="compositionally biased region" description="Low complexity" evidence="1">
    <location>
        <begin position="22"/>
        <end position="38"/>
    </location>
</feature>